<proteinExistence type="predicted"/>
<dbReference type="EMBL" id="AZHX01000204">
    <property type="protein sequence ID" value="ETX08497.1"/>
    <property type="molecule type" value="Genomic_DNA"/>
</dbReference>
<gene>
    <name evidence="1" type="ORF">ETSY2_05065</name>
</gene>
<organism evidence="1 2">
    <name type="scientific">Candidatus Entotheonella gemina</name>
    <dbReference type="NCBI Taxonomy" id="1429439"/>
    <lineage>
        <taxon>Bacteria</taxon>
        <taxon>Pseudomonadati</taxon>
        <taxon>Nitrospinota/Tectimicrobiota group</taxon>
        <taxon>Candidatus Tectimicrobiota</taxon>
        <taxon>Candidatus Entotheonellia</taxon>
        <taxon>Candidatus Entotheonellales</taxon>
        <taxon>Candidatus Entotheonellaceae</taxon>
        <taxon>Candidatus Entotheonella</taxon>
    </lineage>
</organism>
<protein>
    <submittedName>
        <fullName evidence="1">Uncharacterized protein</fullName>
    </submittedName>
</protein>
<sequence length="47" mass="5486">MTLAEKTALWVVMFSKRLYFNVRIDDQTAYGGSEKVAEKMIELYEIP</sequence>
<accession>W4MFR5</accession>
<dbReference type="AlphaFoldDB" id="W4MFR5"/>
<dbReference type="Proteomes" id="UP000019140">
    <property type="component" value="Unassembled WGS sequence"/>
</dbReference>
<evidence type="ECO:0000313" key="2">
    <source>
        <dbReference type="Proteomes" id="UP000019140"/>
    </source>
</evidence>
<keyword evidence="2" id="KW-1185">Reference proteome</keyword>
<evidence type="ECO:0000313" key="1">
    <source>
        <dbReference type="EMBL" id="ETX08497.1"/>
    </source>
</evidence>
<comment type="caution">
    <text evidence="1">The sequence shown here is derived from an EMBL/GenBank/DDBJ whole genome shotgun (WGS) entry which is preliminary data.</text>
</comment>
<dbReference type="HOGENOM" id="CLU_3165885_0_0_7"/>
<reference evidence="1 2" key="1">
    <citation type="journal article" date="2014" name="Nature">
        <title>An environmental bacterial taxon with a large and distinct metabolic repertoire.</title>
        <authorList>
            <person name="Wilson M.C."/>
            <person name="Mori T."/>
            <person name="Ruckert C."/>
            <person name="Uria A.R."/>
            <person name="Helf M.J."/>
            <person name="Takada K."/>
            <person name="Gernert C."/>
            <person name="Steffens U.A."/>
            <person name="Heycke N."/>
            <person name="Schmitt S."/>
            <person name="Rinke C."/>
            <person name="Helfrich E.J."/>
            <person name="Brachmann A.O."/>
            <person name="Gurgui C."/>
            <person name="Wakimoto T."/>
            <person name="Kracht M."/>
            <person name="Crusemann M."/>
            <person name="Hentschel U."/>
            <person name="Abe I."/>
            <person name="Matsunaga S."/>
            <person name="Kalinowski J."/>
            <person name="Takeyama H."/>
            <person name="Piel J."/>
        </authorList>
    </citation>
    <scope>NUCLEOTIDE SEQUENCE [LARGE SCALE GENOMIC DNA]</scope>
    <source>
        <strain evidence="2">TSY2</strain>
    </source>
</reference>
<name>W4MFR5_9BACT</name>